<dbReference type="AlphaFoldDB" id="A0A178MDA0"/>
<dbReference type="PRINTS" id="PR00960">
    <property type="entry name" value="LMBPPROTEIN"/>
</dbReference>
<dbReference type="GO" id="GO:0006012">
    <property type="term" value="P:galactose metabolic process"/>
    <property type="evidence" value="ECO:0007669"/>
    <property type="project" value="TreeGrafter"/>
</dbReference>
<dbReference type="PANTHER" id="PTHR10457:SF29">
    <property type="entry name" value="LMBP PROTEIN"/>
    <property type="match status" value="1"/>
</dbReference>
<keyword evidence="7" id="KW-1185">Reference proteome</keyword>
<dbReference type="Pfam" id="PF08544">
    <property type="entry name" value="GHMP_kinases_C"/>
    <property type="match status" value="1"/>
</dbReference>
<dbReference type="PANTHER" id="PTHR10457">
    <property type="entry name" value="MEVALONATE KINASE/GALACTOKINASE"/>
    <property type="match status" value="1"/>
</dbReference>
<sequence>MIISRTPFRVSLFGGGSDYPTWFKQFGGQVVGFAINKYCYITLRSLPPFFAHRHRIAYSQVENVNEISEIQHPAVRAVLAEMGVDSGVEIHHDGDLPARSGMGSSSSFTVGLINTLLAKQGRMATKKQLAEEAIRIEQQVIGENVGSQDQVWAAYGGMNRISFLHDGSFDVAPLIIATERRKAMIGSLMLFFTGFSRFADKVAAKQIANMDNRRAHIHKMAAMVDEAISIMSAPVDRPLDDLGKLLHESWLLKRELADAVSTPEIDEIYQAAMDAGAIGGKLLGAGGGGFMLFYVRPENQAKVRERLKNLIHVDFDVDTSGSKIVVYEPNGLEYS</sequence>
<dbReference type="Pfam" id="PF00288">
    <property type="entry name" value="GHMP_kinases_N"/>
    <property type="match status" value="1"/>
</dbReference>
<dbReference type="InterPro" id="IPR014606">
    <property type="entry name" value="Heptose_7-P_kinase"/>
</dbReference>
<dbReference type="SUPFAM" id="SSF54211">
    <property type="entry name" value="Ribosomal protein S5 domain 2-like"/>
    <property type="match status" value="1"/>
</dbReference>
<evidence type="ECO:0000259" key="5">
    <source>
        <dbReference type="Pfam" id="PF08544"/>
    </source>
</evidence>
<dbReference type="EMBL" id="LWQT01000088">
    <property type="protein sequence ID" value="OAN46739.1"/>
    <property type="molecule type" value="Genomic_DNA"/>
</dbReference>
<dbReference type="InterPro" id="IPR001174">
    <property type="entry name" value="HddA/FKP"/>
</dbReference>
<dbReference type="RefSeq" id="WP_068495016.1">
    <property type="nucleotide sequence ID" value="NZ_LWQT01000088.1"/>
</dbReference>
<keyword evidence="1" id="KW-0547">Nucleotide-binding</keyword>
<evidence type="ECO:0000256" key="3">
    <source>
        <dbReference type="ARBA" id="ARBA00022840"/>
    </source>
</evidence>
<dbReference type="GO" id="GO:0005829">
    <property type="term" value="C:cytosol"/>
    <property type="evidence" value="ECO:0007669"/>
    <property type="project" value="TreeGrafter"/>
</dbReference>
<accession>A0A178MDA0</accession>
<evidence type="ECO:0000259" key="4">
    <source>
        <dbReference type="Pfam" id="PF00288"/>
    </source>
</evidence>
<dbReference type="InterPro" id="IPR036554">
    <property type="entry name" value="GHMP_kinase_C_sf"/>
</dbReference>
<evidence type="ECO:0000256" key="1">
    <source>
        <dbReference type="ARBA" id="ARBA00022741"/>
    </source>
</evidence>
<name>A0A178MDA0_9PROT</name>
<dbReference type="InterPro" id="IPR006204">
    <property type="entry name" value="GHMP_kinase_N_dom"/>
</dbReference>
<protein>
    <submittedName>
        <fullName evidence="6">Kinase</fullName>
    </submittedName>
</protein>
<proteinExistence type="predicted"/>
<gene>
    <name evidence="6" type="ORF">A6A04_06480</name>
</gene>
<feature type="domain" description="GHMP kinase C-terminal" evidence="5">
    <location>
        <begin position="239"/>
        <end position="309"/>
    </location>
</feature>
<dbReference type="Proteomes" id="UP000078428">
    <property type="component" value="Unassembled WGS sequence"/>
</dbReference>
<evidence type="ECO:0000313" key="7">
    <source>
        <dbReference type="Proteomes" id="UP000078428"/>
    </source>
</evidence>
<keyword evidence="3" id="KW-0067">ATP-binding</keyword>
<keyword evidence="2 6" id="KW-0418">Kinase</keyword>
<comment type="caution">
    <text evidence="6">The sequence shown here is derived from an EMBL/GenBank/DDBJ whole genome shotgun (WGS) entry which is preliminary data.</text>
</comment>
<evidence type="ECO:0000256" key="2">
    <source>
        <dbReference type="ARBA" id="ARBA00022777"/>
    </source>
</evidence>
<dbReference type="PIRSF" id="PIRSF036406">
    <property type="entry name" value="Hept_kin"/>
    <property type="match status" value="1"/>
</dbReference>
<keyword evidence="2 6" id="KW-0808">Transferase</keyword>
<dbReference type="GO" id="GO:0005524">
    <property type="term" value="F:ATP binding"/>
    <property type="evidence" value="ECO:0007669"/>
    <property type="project" value="UniProtKB-KW"/>
</dbReference>
<dbReference type="OrthoDB" id="9812992at2"/>
<dbReference type="STRING" id="1285242.A6A04_06480"/>
<feature type="domain" description="GHMP kinase N-terminal" evidence="4">
    <location>
        <begin position="74"/>
        <end position="157"/>
    </location>
</feature>
<reference evidence="6 7" key="1">
    <citation type="submission" date="2016-04" db="EMBL/GenBank/DDBJ databases">
        <title>Draft genome sequence of freshwater magnetotactic bacteria Magnetospirillum marisnigri SP-1 and Magnetospirillum moscoviense BB-1.</title>
        <authorList>
            <person name="Koziaeva V."/>
            <person name="Dziuba M.V."/>
            <person name="Ivanov T.M."/>
            <person name="Kuznetsov B."/>
            <person name="Grouzdev D.S."/>
        </authorList>
    </citation>
    <scope>NUCLEOTIDE SEQUENCE [LARGE SCALE GENOMIC DNA]</scope>
    <source>
        <strain evidence="6 7">SP-1</strain>
    </source>
</reference>
<dbReference type="SUPFAM" id="SSF55060">
    <property type="entry name" value="GHMP Kinase, C-terminal domain"/>
    <property type="match status" value="1"/>
</dbReference>
<evidence type="ECO:0000313" key="6">
    <source>
        <dbReference type="EMBL" id="OAN46739.1"/>
    </source>
</evidence>
<dbReference type="GO" id="GO:0004335">
    <property type="term" value="F:galactokinase activity"/>
    <property type="evidence" value="ECO:0007669"/>
    <property type="project" value="TreeGrafter"/>
</dbReference>
<organism evidence="6 7">
    <name type="scientific">Paramagnetospirillum marisnigri</name>
    <dbReference type="NCBI Taxonomy" id="1285242"/>
    <lineage>
        <taxon>Bacteria</taxon>
        <taxon>Pseudomonadati</taxon>
        <taxon>Pseudomonadota</taxon>
        <taxon>Alphaproteobacteria</taxon>
        <taxon>Rhodospirillales</taxon>
        <taxon>Magnetospirillaceae</taxon>
        <taxon>Paramagnetospirillum</taxon>
    </lineage>
</organism>
<dbReference type="InterPro" id="IPR020568">
    <property type="entry name" value="Ribosomal_Su5_D2-typ_SF"/>
</dbReference>
<dbReference type="Gene3D" id="3.30.230.120">
    <property type="match status" value="1"/>
</dbReference>
<dbReference type="InterPro" id="IPR013750">
    <property type="entry name" value="GHMP_kinase_C_dom"/>
</dbReference>